<proteinExistence type="predicted"/>
<keyword evidence="3" id="KW-1185">Reference proteome</keyword>
<dbReference type="AlphaFoldDB" id="B4VN49"/>
<dbReference type="OrthoDB" id="536034at2"/>
<name>B4VN49_9CYAN</name>
<gene>
    <name evidence="2" type="ORF">MC7420_4522</name>
</gene>
<dbReference type="HOGENOM" id="CLU_061545_1_1_3"/>
<dbReference type="Pfam" id="PF06051">
    <property type="entry name" value="DUF928"/>
    <property type="match status" value="1"/>
</dbReference>
<dbReference type="EMBL" id="DS989846">
    <property type="protein sequence ID" value="EDX76266.1"/>
    <property type="molecule type" value="Genomic_DNA"/>
</dbReference>
<dbReference type="Proteomes" id="UP000003835">
    <property type="component" value="Unassembled WGS sequence"/>
</dbReference>
<evidence type="ECO:0000313" key="2">
    <source>
        <dbReference type="EMBL" id="EDX76266.1"/>
    </source>
</evidence>
<dbReference type="STRING" id="118168.MC7420_4522"/>
<evidence type="ECO:0000256" key="1">
    <source>
        <dbReference type="SAM" id="MobiDB-lite"/>
    </source>
</evidence>
<organism evidence="2 3">
    <name type="scientific">Coleofasciculus chthonoplastes PCC 7420</name>
    <dbReference type="NCBI Taxonomy" id="118168"/>
    <lineage>
        <taxon>Bacteria</taxon>
        <taxon>Bacillati</taxon>
        <taxon>Cyanobacteriota</taxon>
        <taxon>Cyanophyceae</taxon>
        <taxon>Coleofasciculales</taxon>
        <taxon>Coleofasciculaceae</taxon>
        <taxon>Coleofasciculus</taxon>
    </lineage>
</organism>
<dbReference type="eggNOG" id="COG3087">
    <property type="taxonomic scope" value="Bacteria"/>
</dbReference>
<dbReference type="RefSeq" id="WP_006100000.1">
    <property type="nucleotide sequence ID" value="NZ_DS989846.1"/>
</dbReference>
<dbReference type="InterPro" id="IPR010328">
    <property type="entry name" value="DUF928"/>
</dbReference>
<accession>B4VN49</accession>
<feature type="region of interest" description="Disordered" evidence="1">
    <location>
        <begin position="55"/>
        <end position="83"/>
    </location>
</feature>
<reference evidence="2 3" key="1">
    <citation type="submission" date="2008-07" db="EMBL/GenBank/DDBJ databases">
        <authorList>
            <person name="Tandeau de Marsac N."/>
            <person name="Ferriera S."/>
            <person name="Johnson J."/>
            <person name="Kravitz S."/>
            <person name="Beeson K."/>
            <person name="Sutton G."/>
            <person name="Rogers Y.-H."/>
            <person name="Friedman R."/>
            <person name="Frazier M."/>
            <person name="Venter J.C."/>
        </authorList>
    </citation>
    <scope>NUCLEOTIDE SEQUENCE [LARGE SCALE GENOMIC DNA]</scope>
    <source>
        <strain evidence="2 3">PCC 7420</strain>
    </source>
</reference>
<sequence length="273" mass="30924">MIRLLNRYLRLNLPNLLIPVVWGISWNYIPSSLTSESPRIPALLMAGVFAQENNQNDDNVDFQSDGRSGNRTGGGSRSKCPPMDFPLTALVPESNWGKTLEAHPTLWFYVPYSPEQAPVGEFVLQDEAGNDVYRLPFELSQTPGLVRLSVPDTQESLKRGNWYRWYFTLYCDRDKSASPVFAQGWIQRIPLTPTLERQLSAAKPREDQVYVANRIWFDALTHLANLRLANSPQVTDADWRNLLQGKGVNLELPSQELSVGHVIFNEPRSLGEL</sequence>
<protein>
    <submittedName>
        <fullName evidence="2">Conserved domain protein</fullName>
    </submittedName>
</protein>
<evidence type="ECO:0000313" key="3">
    <source>
        <dbReference type="Proteomes" id="UP000003835"/>
    </source>
</evidence>